<keyword evidence="2" id="KW-1185">Reference proteome</keyword>
<protein>
    <submittedName>
        <fullName evidence="1">Radical SAM enzyme</fullName>
    </submittedName>
</protein>
<dbReference type="Proteomes" id="UP000799755">
    <property type="component" value="Unassembled WGS sequence"/>
</dbReference>
<sequence length="368" mass="41992">MPLLRALLSNLPTLSHPLLLTTAIALISLPFLYFHFKIFPKPTRYLTLLYRRKILGHTIPISVNYHFTRVCNAACKFCFHTELTGYHAPLPTAQNALRLLAESGMRKLNFAGGEPFLYPKHLGQLCKFAKEELQLESVSIVSNGTRVSEQWLANWGAWIDILAISCDSMKAETNQLIGRAERTTGVPFDNVTQLFRIRDWCRKFGVRFKLNTVVCAKNWEEDMVDVVSELAPFRWKVFQVLVVDGENENETRRRDARSMVVTDEEFGWFCRRHKGVKGFTPEPNRLMRASYLILDEYLHFLDAGNDKRKHSDPILEVGVQKALSQVEWDEQAFNERGGVYDWSRDAGGNGKTACSGELGGVKLSDLEF</sequence>
<reference evidence="1" key="1">
    <citation type="journal article" date="2020" name="Stud. Mycol.">
        <title>101 Dothideomycetes genomes: a test case for predicting lifestyles and emergence of pathogens.</title>
        <authorList>
            <person name="Haridas S."/>
            <person name="Albert R."/>
            <person name="Binder M."/>
            <person name="Bloem J."/>
            <person name="Labutti K."/>
            <person name="Salamov A."/>
            <person name="Andreopoulos B."/>
            <person name="Baker S."/>
            <person name="Barry K."/>
            <person name="Bills G."/>
            <person name="Bluhm B."/>
            <person name="Cannon C."/>
            <person name="Castanera R."/>
            <person name="Culley D."/>
            <person name="Daum C."/>
            <person name="Ezra D."/>
            <person name="Gonzalez J."/>
            <person name="Henrissat B."/>
            <person name="Kuo A."/>
            <person name="Liang C."/>
            <person name="Lipzen A."/>
            <person name="Lutzoni F."/>
            <person name="Magnuson J."/>
            <person name="Mondo S."/>
            <person name="Nolan M."/>
            <person name="Ohm R."/>
            <person name="Pangilinan J."/>
            <person name="Park H.-J."/>
            <person name="Ramirez L."/>
            <person name="Alfaro M."/>
            <person name="Sun H."/>
            <person name="Tritt A."/>
            <person name="Yoshinaga Y."/>
            <person name="Zwiers L.-H."/>
            <person name="Turgeon B."/>
            <person name="Goodwin S."/>
            <person name="Spatafora J."/>
            <person name="Crous P."/>
            <person name="Grigoriev I."/>
        </authorList>
    </citation>
    <scope>NUCLEOTIDE SEQUENCE</scope>
    <source>
        <strain evidence="1">ATCC 200398</strain>
    </source>
</reference>
<proteinExistence type="predicted"/>
<name>A0ACB6QD26_9PLEO</name>
<evidence type="ECO:0000313" key="1">
    <source>
        <dbReference type="EMBL" id="KAF2464884.1"/>
    </source>
</evidence>
<evidence type="ECO:0000313" key="2">
    <source>
        <dbReference type="Proteomes" id="UP000799755"/>
    </source>
</evidence>
<organism evidence="1 2">
    <name type="scientific">Lindgomyces ingoldianus</name>
    <dbReference type="NCBI Taxonomy" id="673940"/>
    <lineage>
        <taxon>Eukaryota</taxon>
        <taxon>Fungi</taxon>
        <taxon>Dikarya</taxon>
        <taxon>Ascomycota</taxon>
        <taxon>Pezizomycotina</taxon>
        <taxon>Dothideomycetes</taxon>
        <taxon>Pleosporomycetidae</taxon>
        <taxon>Pleosporales</taxon>
        <taxon>Lindgomycetaceae</taxon>
        <taxon>Lindgomyces</taxon>
    </lineage>
</organism>
<comment type="caution">
    <text evidence="1">The sequence shown here is derived from an EMBL/GenBank/DDBJ whole genome shotgun (WGS) entry which is preliminary data.</text>
</comment>
<gene>
    <name evidence="1" type="ORF">BDR25DRAFT_318870</name>
</gene>
<dbReference type="EMBL" id="MU003533">
    <property type="protein sequence ID" value="KAF2464884.1"/>
    <property type="molecule type" value="Genomic_DNA"/>
</dbReference>
<accession>A0ACB6QD26</accession>